<dbReference type="GO" id="GO:0012505">
    <property type="term" value="C:endomembrane system"/>
    <property type="evidence" value="ECO:0007669"/>
    <property type="project" value="TreeGrafter"/>
</dbReference>
<dbReference type="GO" id="GO:0016020">
    <property type="term" value="C:membrane"/>
    <property type="evidence" value="ECO:0007669"/>
    <property type="project" value="TreeGrafter"/>
</dbReference>
<accession>A0A6A6W1M5</accession>
<organism evidence="3 4">
    <name type="scientific">Pseudovirgaria hyperparasitica</name>
    <dbReference type="NCBI Taxonomy" id="470096"/>
    <lineage>
        <taxon>Eukaryota</taxon>
        <taxon>Fungi</taxon>
        <taxon>Dikarya</taxon>
        <taxon>Ascomycota</taxon>
        <taxon>Pezizomycotina</taxon>
        <taxon>Dothideomycetes</taxon>
        <taxon>Dothideomycetes incertae sedis</taxon>
        <taxon>Acrospermales</taxon>
        <taxon>Acrospermaceae</taxon>
        <taxon>Pseudovirgaria</taxon>
    </lineage>
</organism>
<dbReference type="SUPFAM" id="SSF55856">
    <property type="entry name" value="Cytochrome b5-like heme/steroid binding domain"/>
    <property type="match status" value="1"/>
</dbReference>
<dbReference type="OrthoDB" id="10257697at2759"/>
<dbReference type="PANTHER" id="PTHR10281:SF76">
    <property type="entry name" value="CALCUTTA CUP-RELATED"/>
    <property type="match status" value="1"/>
</dbReference>
<feature type="domain" description="Cytochrome b5 heme-binding" evidence="2">
    <location>
        <begin position="8"/>
        <end position="86"/>
    </location>
</feature>
<evidence type="ECO:0000313" key="3">
    <source>
        <dbReference type="EMBL" id="KAF2756812.1"/>
    </source>
</evidence>
<dbReference type="Gene3D" id="3.10.120.10">
    <property type="entry name" value="Cytochrome b5-like heme/steroid binding domain"/>
    <property type="match status" value="1"/>
</dbReference>
<dbReference type="RefSeq" id="XP_033599263.1">
    <property type="nucleotide sequence ID" value="XM_033741939.1"/>
</dbReference>
<name>A0A6A6W1M5_9PEZI</name>
<sequence length="184" mass="20192">PQTGPISLTDAELAAYDGTDPNKPVYVALNGSIYDVTDGRGVYGPGGSYHTLAGRDATRAFITGCFDTDLHPDVRGAELLYVPVTPAEAAADGRTVEDKYWAALEGARELSSGEQKIRRQAELRSARKSVDAVVENWAVMFSGGRGKNYFKVGEVKREEGWMEKRERPVLCKDAQIRRPIRMGL</sequence>
<dbReference type="Pfam" id="PF00173">
    <property type="entry name" value="Cyt-b5"/>
    <property type="match status" value="1"/>
</dbReference>
<dbReference type="InterPro" id="IPR036400">
    <property type="entry name" value="Cyt_B5-like_heme/steroid_sf"/>
</dbReference>
<dbReference type="InterPro" id="IPR001199">
    <property type="entry name" value="Cyt_B5-like_heme/steroid-bd"/>
</dbReference>
<evidence type="ECO:0000259" key="2">
    <source>
        <dbReference type="SMART" id="SM01117"/>
    </source>
</evidence>
<dbReference type="PANTHER" id="PTHR10281">
    <property type="entry name" value="MEMBRANE-ASSOCIATED PROGESTERONE RECEPTOR COMPONENT-RELATED"/>
    <property type="match status" value="1"/>
</dbReference>
<dbReference type="InterPro" id="IPR050577">
    <property type="entry name" value="MAPR/NEUFC/NENF-like"/>
</dbReference>
<dbReference type="EMBL" id="ML996574">
    <property type="protein sequence ID" value="KAF2756812.1"/>
    <property type="molecule type" value="Genomic_DNA"/>
</dbReference>
<keyword evidence="4" id="KW-1185">Reference proteome</keyword>
<evidence type="ECO:0000313" key="4">
    <source>
        <dbReference type="Proteomes" id="UP000799437"/>
    </source>
</evidence>
<reference evidence="3" key="1">
    <citation type="journal article" date="2020" name="Stud. Mycol.">
        <title>101 Dothideomycetes genomes: a test case for predicting lifestyles and emergence of pathogens.</title>
        <authorList>
            <person name="Haridas S."/>
            <person name="Albert R."/>
            <person name="Binder M."/>
            <person name="Bloem J."/>
            <person name="Labutti K."/>
            <person name="Salamov A."/>
            <person name="Andreopoulos B."/>
            <person name="Baker S."/>
            <person name="Barry K."/>
            <person name="Bills G."/>
            <person name="Bluhm B."/>
            <person name="Cannon C."/>
            <person name="Castanera R."/>
            <person name="Culley D."/>
            <person name="Daum C."/>
            <person name="Ezra D."/>
            <person name="Gonzalez J."/>
            <person name="Henrissat B."/>
            <person name="Kuo A."/>
            <person name="Liang C."/>
            <person name="Lipzen A."/>
            <person name="Lutzoni F."/>
            <person name="Magnuson J."/>
            <person name="Mondo S."/>
            <person name="Nolan M."/>
            <person name="Ohm R."/>
            <person name="Pangilinan J."/>
            <person name="Park H.-J."/>
            <person name="Ramirez L."/>
            <person name="Alfaro M."/>
            <person name="Sun H."/>
            <person name="Tritt A."/>
            <person name="Yoshinaga Y."/>
            <person name="Zwiers L.-H."/>
            <person name="Turgeon B."/>
            <person name="Goodwin S."/>
            <person name="Spatafora J."/>
            <person name="Crous P."/>
            <person name="Grigoriev I."/>
        </authorList>
    </citation>
    <scope>NUCLEOTIDE SEQUENCE</scope>
    <source>
        <strain evidence="3">CBS 121739</strain>
    </source>
</reference>
<feature type="non-terminal residue" evidence="3">
    <location>
        <position position="1"/>
    </location>
</feature>
<gene>
    <name evidence="3" type="ORF">EJ05DRAFT_440571</name>
</gene>
<evidence type="ECO:0000256" key="1">
    <source>
        <dbReference type="ARBA" id="ARBA00038357"/>
    </source>
</evidence>
<proteinExistence type="inferred from homology"/>
<dbReference type="Proteomes" id="UP000799437">
    <property type="component" value="Unassembled WGS sequence"/>
</dbReference>
<protein>
    <submittedName>
        <fullName evidence="3">Cytochrome b5</fullName>
    </submittedName>
</protein>
<dbReference type="SMART" id="SM01117">
    <property type="entry name" value="Cyt-b5"/>
    <property type="match status" value="1"/>
</dbReference>
<comment type="similarity">
    <text evidence="1">Belongs to the cytochrome b5 family. MAPR subfamily.</text>
</comment>
<dbReference type="AlphaFoldDB" id="A0A6A6W1M5"/>
<dbReference type="GeneID" id="54482993"/>